<dbReference type="InterPro" id="IPR047194">
    <property type="entry name" value="CwlT-like_lysozyme"/>
</dbReference>
<organism evidence="3 4">
    <name type="scientific">Vagococcus silagei</name>
    <dbReference type="NCBI Taxonomy" id="2508885"/>
    <lineage>
        <taxon>Bacteria</taxon>
        <taxon>Bacillati</taxon>
        <taxon>Bacillota</taxon>
        <taxon>Bacilli</taxon>
        <taxon>Lactobacillales</taxon>
        <taxon>Enterococcaceae</taxon>
        <taxon>Vagococcus</taxon>
    </lineage>
</organism>
<dbReference type="Pfam" id="PF13702">
    <property type="entry name" value="Lysozyme_like"/>
    <property type="match status" value="1"/>
</dbReference>
<accession>A0A4S3B4T0</accession>
<feature type="domain" description="CwlT-like lysozyme" evidence="2">
    <location>
        <begin position="14"/>
        <end position="176"/>
    </location>
</feature>
<evidence type="ECO:0000256" key="1">
    <source>
        <dbReference type="ARBA" id="ARBA00004241"/>
    </source>
</evidence>
<gene>
    <name evidence="3" type="ORF">ESZ54_01745</name>
</gene>
<dbReference type="EMBL" id="SDGV01000004">
    <property type="protein sequence ID" value="THB62144.1"/>
    <property type="molecule type" value="Genomic_DNA"/>
</dbReference>
<evidence type="ECO:0000313" key="4">
    <source>
        <dbReference type="Proteomes" id="UP000310506"/>
    </source>
</evidence>
<dbReference type="SUPFAM" id="SSF53955">
    <property type="entry name" value="Lysozyme-like"/>
    <property type="match status" value="1"/>
</dbReference>
<protein>
    <submittedName>
        <fullName evidence="3">Lysozyme family protein</fullName>
    </submittedName>
</protein>
<keyword evidence="4" id="KW-1185">Reference proteome</keyword>
<dbReference type="Proteomes" id="UP000310506">
    <property type="component" value="Unassembled WGS sequence"/>
</dbReference>
<dbReference type="OrthoDB" id="1654978at2"/>
<dbReference type="Gene3D" id="1.10.530.10">
    <property type="match status" value="1"/>
</dbReference>
<evidence type="ECO:0000313" key="3">
    <source>
        <dbReference type="EMBL" id="THB62144.1"/>
    </source>
</evidence>
<dbReference type="InterPro" id="IPR023346">
    <property type="entry name" value="Lysozyme-like_dom_sf"/>
</dbReference>
<dbReference type="AlphaFoldDB" id="A0A4S3B4T0"/>
<reference evidence="3 4" key="1">
    <citation type="submission" date="2019-01" db="EMBL/GenBank/DDBJ databases">
        <title>Vagococcus silagei sp. nov. isolated from brewer's grain.</title>
        <authorList>
            <person name="Guu J.-R."/>
        </authorList>
    </citation>
    <scope>NUCLEOTIDE SEQUENCE [LARGE SCALE GENOMIC DNA]</scope>
    <source>
        <strain evidence="3 4">2B-2</strain>
    </source>
</reference>
<dbReference type="GO" id="GO:0009986">
    <property type="term" value="C:cell surface"/>
    <property type="evidence" value="ECO:0007669"/>
    <property type="project" value="UniProtKB-SubCell"/>
</dbReference>
<proteinExistence type="predicted"/>
<comment type="caution">
    <text evidence="3">The sequence shown here is derived from an EMBL/GenBank/DDBJ whole genome shotgun (WGS) entry which is preliminary data.</text>
</comment>
<evidence type="ECO:0000259" key="2">
    <source>
        <dbReference type="Pfam" id="PF13702"/>
    </source>
</evidence>
<name>A0A4S3B4T0_9ENTE</name>
<sequence length="184" mass="20722">MLISFGIQTKKEVNQVMKWESTVQEAAKKHGVEEYADLALAIIYSETKGNHLDVMQSSESKYGLQNKIETSEESIDIGVAHLAEVIKLSNQKKCDIWTAVQAYNFGMNYIDYISENGGETTVELAKKYSRDVLAPLLGNKDGETYFYKSPLALFYNGGKLYKNGGNYLYAKTVHWNLTLIHAFS</sequence>
<comment type="subcellular location">
    <subcellularLocation>
        <location evidence="1">Cell surface</location>
    </subcellularLocation>
</comment>
<dbReference type="CDD" id="cd16891">
    <property type="entry name" value="CwlT-like"/>
    <property type="match status" value="1"/>
</dbReference>